<reference evidence="2" key="1">
    <citation type="submission" date="2021-02" db="EMBL/GenBank/DDBJ databases">
        <authorList>
            <person name="Nowell W R."/>
        </authorList>
    </citation>
    <scope>NUCLEOTIDE SEQUENCE</scope>
</reference>
<protein>
    <recommendedName>
        <fullName evidence="1">Macro domain-containing protein</fullName>
    </recommendedName>
</protein>
<name>A0A820R455_9BILA</name>
<dbReference type="InterPro" id="IPR043472">
    <property type="entry name" value="Macro_dom-like"/>
</dbReference>
<comment type="caution">
    <text evidence="2">The sequence shown here is derived from an EMBL/GenBank/DDBJ whole genome shotgun (WGS) entry which is preliminary data.</text>
</comment>
<dbReference type="SUPFAM" id="SSF52949">
    <property type="entry name" value="Macro domain-like"/>
    <property type="match status" value="1"/>
</dbReference>
<organism evidence="2 3">
    <name type="scientific">Adineta steineri</name>
    <dbReference type="NCBI Taxonomy" id="433720"/>
    <lineage>
        <taxon>Eukaryota</taxon>
        <taxon>Metazoa</taxon>
        <taxon>Spiralia</taxon>
        <taxon>Gnathifera</taxon>
        <taxon>Rotifera</taxon>
        <taxon>Eurotatoria</taxon>
        <taxon>Bdelloidea</taxon>
        <taxon>Adinetida</taxon>
        <taxon>Adinetidae</taxon>
        <taxon>Adineta</taxon>
    </lineage>
</organism>
<sequence length="131" mass="14303">VTLHGHSDIVIVLKEKINTIIKDITQKVIKHHLQLLTIESDLMRANSYELTTRIERETNTSIRDVKTDMNDNNPSTILTTVSNSRNQTIVVEKGDITKVKNIDAIIINATSGSLQDAGGIDKAIVNAAGSA</sequence>
<dbReference type="Gene3D" id="3.40.220.10">
    <property type="entry name" value="Leucine Aminopeptidase, subunit E, domain 1"/>
    <property type="match status" value="1"/>
</dbReference>
<gene>
    <name evidence="2" type="ORF">OXD698_LOCUS53125</name>
</gene>
<dbReference type="AlphaFoldDB" id="A0A820R455"/>
<dbReference type="Proteomes" id="UP000663844">
    <property type="component" value="Unassembled WGS sequence"/>
</dbReference>
<dbReference type="InterPro" id="IPR002589">
    <property type="entry name" value="Macro_dom"/>
</dbReference>
<feature type="domain" description="Macro" evidence="1">
    <location>
        <begin position="76"/>
        <end position="131"/>
    </location>
</feature>
<dbReference type="EMBL" id="CAJOAZ010029926">
    <property type="protein sequence ID" value="CAF4429214.1"/>
    <property type="molecule type" value="Genomic_DNA"/>
</dbReference>
<feature type="non-terminal residue" evidence="2">
    <location>
        <position position="1"/>
    </location>
</feature>
<evidence type="ECO:0000313" key="3">
    <source>
        <dbReference type="Proteomes" id="UP000663844"/>
    </source>
</evidence>
<proteinExistence type="predicted"/>
<evidence type="ECO:0000259" key="1">
    <source>
        <dbReference type="PROSITE" id="PS51154"/>
    </source>
</evidence>
<accession>A0A820R455</accession>
<dbReference type="PROSITE" id="PS51154">
    <property type="entry name" value="MACRO"/>
    <property type="match status" value="1"/>
</dbReference>
<evidence type="ECO:0000313" key="2">
    <source>
        <dbReference type="EMBL" id="CAF4429214.1"/>
    </source>
</evidence>